<accession>A0A2I0U9I6</accession>
<protein>
    <submittedName>
        <fullName evidence="1">Uncharacterized protein</fullName>
    </submittedName>
</protein>
<dbReference type="Proteomes" id="UP000233556">
    <property type="component" value="Unassembled WGS sequence"/>
</dbReference>
<name>A0A2I0U9I6_LIMLA</name>
<keyword evidence="2" id="KW-1185">Reference proteome</keyword>
<evidence type="ECO:0000313" key="2">
    <source>
        <dbReference type="Proteomes" id="UP000233556"/>
    </source>
</evidence>
<reference evidence="2" key="2">
    <citation type="submission" date="2017-12" db="EMBL/GenBank/DDBJ databases">
        <title>Genome sequence of the Bar-tailed Godwit (Limosa lapponica baueri).</title>
        <authorList>
            <person name="Lima N.C.B."/>
            <person name="Parody-Merino A.M."/>
            <person name="Battley P.F."/>
            <person name="Fidler A.E."/>
            <person name="Prosdocimi F."/>
        </authorList>
    </citation>
    <scope>NUCLEOTIDE SEQUENCE [LARGE SCALE GENOMIC DNA]</scope>
</reference>
<sequence>MFKRLDKWADENHMKLNKDRTENWIQLYGSNYVIPPQETIFICDFLECHQLLVQGHWSVYVTVPLGLTNTPLQWEKVQSTSVVLMNSREEYTEWPQLL</sequence>
<proteinExistence type="predicted"/>
<reference evidence="2" key="1">
    <citation type="submission" date="2017-11" db="EMBL/GenBank/DDBJ databases">
        <authorList>
            <person name="Lima N.C."/>
            <person name="Parody-Merino A.M."/>
            <person name="Battley P.F."/>
            <person name="Fidler A.E."/>
            <person name="Prosdocimi F."/>
        </authorList>
    </citation>
    <scope>NUCLEOTIDE SEQUENCE [LARGE SCALE GENOMIC DNA]</scope>
</reference>
<gene>
    <name evidence="1" type="ORF">llap_6968</name>
</gene>
<dbReference type="AlphaFoldDB" id="A0A2I0U9I6"/>
<dbReference type="EMBL" id="KZ505967">
    <property type="protein sequence ID" value="PKU42719.1"/>
    <property type="molecule type" value="Genomic_DNA"/>
</dbReference>
<evidence type="ECO:0000313" key="1">
    <source>
        <dbReference type="EMBL" id="PKU42719.1"/>
    </source>
</evidence>
<organism evidence="1 2">
    <name type="scientific">Limosa lapponica baueri</name>
    <dbReference type="NCBI Taxonomy" id="1758121"/>
    <lineage>
        <taxon>Eukaryota</taxon>
        <taxon>Metazoa</taxon>
        <taxon>Chordata</taxon>
        <taxon>Craniata</taxon>
        <taxon>Vertebrata</taxon>
        <taxon>Euteleostomi</taxon>
        <taxon>Archelosauria</taxon>
        <taxon>Archosauria</taxon>
        <taxon>Dinosauria</taxon>
        <taxon>Saurischia</taxon>
        <taxon>Theropoda</taxon>
        <taxon>Coelurosauria</taxon>
        <taxon>Aves</taxon>
        <taxon>Neognathae</taxon>
        <taxon>Neoaves</taxon>
        <taxon>Charadriiformes</taxon>
        <taxon>Scolopacidae</taxon>
        <taxon>Limosa</taxon>
    </lineage>
</organism>